<gene>
    <name evidence="1" type="ORF">H4R21_000874</name>
</gene>
<evidence type="ECO:0000313" key="2">
    <source>
        <dbReference type="Proteomes" id="UP001140087"/>
    </source>
</evidence>
<name>A0ACC1LFD3_9FUNG</name>
<evidence type="ECO:0000313" key="1">
    <source>
        <dbReference type="EMBL" id="KAJ2806426.1"/>
    </source>
</evidence>
<accession>A0ACC1LFD3</accession>
<organism evidence="1 2">
    <name type="scientific">Coemansia helicoidea</name>
    <dbReference type="NCBI Taxonomy" id="1286919"/>
    <lineage>
        <taxon>Eukaryota</taxon>
        <taxon>Fungi</taxon>
        <taxon>Fungi incertae sedis</taxon>
        <taxon>Zoopagomycota</taxon>
        <taxon>Kickxellomycotina</taxon>
        <taxon>Kickxellomycetes</taxon>
        <taxon>Kickxellales</taxon>
        <taxon>Kickxellaceae</taxon>
        <taxon>Coemansia</taxon>
    </lineage>
</organism>
<dbReference type="Proteomes" id="UP001140087">
    <property type="component" value="Unassembled WGS sequence"/>
</dbReference>
<reference evidence="1" key="1">
    <citation type="submission" date="2022-07" db="EMBL/GenBank/DDBJ databases">
        <title>Phylogenomic reconstructions and comparative analyses of Kickxellomycotina fungi.</title>
        <authorList>
            <person name="Reynolds N.K."/>
            <person name="Stajich J.E."/>
            <person name="Barry K."/>
            <person name="Grigoriev I.V."/>
            <person name="Crous P."/>
            <person name="Smith M.E."/>
        </authorList>
    </citation>
    <scope>NUCLEOTIDE SEQUENCE</scope>
    <source>
        <strain evidence="1">BCRC 34780</strain>
    </source>
</reference>
<comment type="caution">
    <text evidence="1">The sequence shown here is derived from an EMBL/GenBank/DDBJ whole genome shotgun (WGS) entry which is preliminary data.</text>
</comment>
<sequence>MSGVQRPLVIREEKSKALPADDARKRLQKFLSSEAGAQSASSATVQQLQQLHKALAAADARDSDDSDDE</sequence>
<keyword evidence="2" id="KW-1185">Reference proteome</keyword>
<proteinExistence type="predicted"/>
<dbReference type="EMBL" id="JANBUN010000142">
    <property type="protein sequence ID" value="KAJ2806426.1"/>
    <property type="molecule type" value="Genomic_DNA"/>
</dbReference>
<protein>
    <submittedName>
        <fullName evidence="1">Uncharacterized protein</fullName>
    </submittedName>
</protein>